<reference evidence="2 3" key="1">
    <citation type="submission" date="2020-11" db="EMBL/GenBank/DDBJ databases">
        <title>The genome sequence of Erythrobacter sp. 6D36.</title>
        <authorList>
            <person name="Liu Y."/>
        </authorList>
    </citation>
    <scope>NUCLEOTIDE SEQUENCE [LARGE SCALE GENOMIC DNA]</scope>
    <source>
        <strain evidence="2 3">6D36</strain>
    </source>
</reference>
<evidence type="ECO:0000256" key="1">
    <source>
        <dbReference type="SAM" id="SignalP"/>
    </source>
</evidence>
<evidence type="ECO:0000313" key="3">
    <source>
        <dbReference type="Proteomes" id="UP000594459"/>
    </source>
</evidence>
<accession>A0A7S8F3Y8</accession>
<gene>
    <name evidence="2" type="ORF">IRL76_12925</name>
</gene>
<dbReference type="EMBL" id="CP064654">
    <property type="protein sequence ID" value="QPC98724.1"/>
    <property type="molecule type" value="Genomic_DNA"/>
</dbReference>
<proteinExistence type="predicted"/>
<name>A0A7S8F3Y8_9SPHN</name>
<evidence type="ECO:0000313" key="2">
    <source>
        <dbReference type="EMBL" id="QPC98724.1"/>
    </source>
</evidence>
<dbReference type="InterPro" id="IPR030972">
    <property type="entry name" value="UrcA_uranyl"/>
</dbReference>
<feature type="chain" id="PRO_5032618847" evidence="1">
    <location>
        <begin position="23"/>
        <end position="97"/>
    </location>
</feature>
<protein>
    <submittedName>
        <fullName evidence="2">UrcA family protein</fullName>
    </submittedName>
</protein>
<dbReference type="NCBIfam" id="TIGR04433">
    <property type="entry name" value="UrcA_uranyl"/>
    <property type="match status" value="1"/>
</dbReference>
<organism evidence="2 3">
    <name type="scientific">Qipengyuania soli</name>
    <dbReference type="NCBI Taxonomy" id="2782568"/>
    <lineage>
        <taxon>Bacteria</taxon>
        <taxon>Pseudomonadati</taxon>
        <taxon>Pseudomonadota</taxon>
        <taxon>Alphaproteobacteria</taxon>
        <taxon>Sphingomonadales</taxon>
        <taxon>Erythrobacteraceae</taxon>
        <taxon>Qipengyuania</taxon>
    </lineage>
</organism>
<dbReference type="RefSeq" id="WP_200981728.1">
    <property type="nucleotide sequence ID" value="NZ_CP064654.1"/>
</dbReference>
<keyword evidence="1" id="KW-0732">Signal</keyword>
<dbReference type="AlphaFoldDB" id="A0A7S8F3Y8"/>
<dbReference type="KEGG" id="qso:IRL76_12925"/>
<dbReference type="Proteomes" id="UP000594459">
    <property type="component" value="Chromosome"/>
</dbReference>
<sequence>MTKTLVSLAAIGLALSATSSQAETMVVPFADLNLATPEGQARLAQRVDAAARSVCGVNEARVGTRIRDKQAAKCFEAAKAKAHAQFAAAAAQNEKGG</sequence>
<feature type="signal peptide" evidence="1">
    <location>
        <begin position="1"/>
        <end position="22"/>
    </location>
</feature>
<keyword evidence="3" id="KW-1185">Reference proteome</keyword>